<dbReference type="Proteomes" id="UP000271188">
    <property type="component" value="Chromosome"/>
</dbReference>
<dbReference type="AlphaFoldDB" id="A0A448T692"/>
<proteinExistence type="predicted"/>
<evidence type="ECO:0000313" key="2">
    <source>
        <dbReference type="Proteomes" id="UP000271188"/>
    </source>
</evidence>
<reference evidence="1" key="1">
    <citation type="submission" date="2018-12" db="EMBL/GenBank/DDBJ databases">
        <authorList>
            <consortium name="Pathogen Informatics"/>
        </authorList>
    </citation>
    <scope>NUCLEOTIDE SEQUENCE [LARGE SCALE GENOMIC DNA]</scope>
    <source>
        <strain evidence="1">NCTC10643</strain>
    </source>
</reference>
<name>A0A448T692_MANHA</name>
<dbReference type="RefSeq" id="WP_126301364.1">
    <property type="nucleotide sequence ID" value="NZ_CP183431.1"/>
</dbReference>
<dbReference type="EMBL" id="LR134495">
    <property type="protein sequence ID" value="VEI75441.1"/>
    <property type="molecule type" value="Genomic_DNA"/>
</dbReference>
<evidence type="ECO:0000313" key="1">
    <source>
        <dbReference type="EMBL" id="VEI75441.1"/>
    </source>
</evidence>
<gene>
    <name evidence="1" type="ORF">NCTC10643_00492</name>
</gene>
<sequence>MKGIQSKNQLQKDIQEKISLMFEQSLTEEQRFLLDIMNGKIELFSHDEVMESLKDVLKNGLERK</sequence>
<protein>
    <submittedName>
        <fullName evidence="1">Uncharacterized protein</fullName>
    </submittedName>
</protein>
<organism evidence="1 2">
    <name type="scientific">Mannheimia haemolytica</name>
    <name type="common">Pasteurella haemolytica</name>
    <dbReference type="NCBI Taxonomy" id="75985"/>
    <lineage>
        <taxon>Bacteria</taxon>
        <taxon>Pseudomonadati</taxon>
        <taxon>Pseudomonadota</taxon>
        <taxon>Gammaproteobacteria</taxon>
        <taxon>Pasteurellales</taxon>
        <taxon>Pasteurellaceae</taxon>
        <taxon>Mannheimia</taxon>
    </lineage>
</organism>
<accession>A0A448T692</accession>